<accession>A0ABT1LDB2</accession>
<reference evidence="2 3" key="1">
    <citation type="submission" date="2022-07" db="EMBL/GenBank/DDBJ databases">
        <authorList>
            <person name="Li W.-J."/>
            <person name="Deng Q.-Q."/>
        </authorList>
    </citation>
    <scope>NUCLEOTIDE SEQUENCE [LARGE SCALE GENOMIC DNA]</scope>
    <source>
        <strain evidence="2 3">SYSU M60028</strain>
    </source>
</reference>
<name>A0ABT1LDB2_9HYPH</name>
<comment type="caution">
    <text evidence="2">The sequence shown here is derived from an EMBL/GenBank/DDBJ whole genome shotgun (WGS) entry which is preliminary data.</text>
</comment>
<dbReference type="Proteomes" id="UP001205890">
    <property type="component" value="Unassembled WGS sequence"/>
</dbReference>
<sequence length="131" mass="15429">MKPPFKVESHYKERFSENMADDEWLALVGRRGWIVLSHDAKFHKLPAELEAVKQHRIGCFYLWGAQMPTWYKIAHLAAIFPKISKIANRERRPYIYRANQQNRIFLVRHWDGRQEAKVHLQSSADGQTGRG</sequence>
<organism evidence="2 3">
    <name type="scientific">Alsobacter ponti</name>
    <dbReference type="NCBI Taxonomy" id="2962936"/>
    <lineage>
        <taxon>Bacteria</taxon>
        <taxon>Pseudomonadati</taxon>
        <taxon>Pseudomonadota</taxon>
        <taxon>Alphaproteobacteria</taxon>
        <taxon>Hyphomicrobiales</taxon>
        <taxon>Alsobacteraceae</taxon>
        <taxon>Alsobacter</taxon>
    </lineage>
</organism>
<dbReference type="Pfam" id="PF18478">
    <property type="entry name" value="PIN_10"/>
    <property type="match status" value="1"/>
</dbReference>
<evidence type="ECO:0000313" key="2">
    <source>
        <dbReference type="EMBL" id="MCP8939496.1"/>
    </source>
</evidence>
<protein>
    <recommendedName>
        <fullName evidence="1">VapC45 PIN like domain-containing protein</fullName>
    </recommendedName>
</protein>
<keyword evidence="3" id="KW-1185">Reference proteome</keyword>
<evidence type="ECO:0000313" key="3">
    <source>
        <dbReference type="Proteomes" id="UP001205890"/>
    </source>
</evidence>
<feature type="domain" description="VapC45 PIN like" evidence="1">
    <location>
        <begin position="9"/>
        <end position="62"/>
    </location>
</feature>
<evidence type="ECO:0000259" key="1">
    <source>
        <dbReference type="Pfam" id="PF18478"/>
    </source>
</evidence>
<dbReference type="InterPro" id="IPR041375">
    <property type="entry name" value="VapC45_PIN-like"/>
</dbReference>
<gene>
    <name evidence="2" type="ORF">NK718_13300</name>
</gene>
<proteinExistence type="predicted"/>
<dbReference type="EMBL" id="JANCLU010000012">
    <property type="protein sequence ID" value="MCP8939496.1"/>
    <property type="molecule type" value="Genomic_DNA"/>
</dbReference>